<protein>
    <submittedName>
        <fullName evidence="3">Uncharacterized protein</fullName>
    </submittedName>
</protein>
<evidence type="ECO:0000259" key="1">
    <source>
        <dbReference type="Pfam" id="PF01370"/>
    </source>
</evidence>
<dbReference type="PANTHER" id="PTHR48079">
    <property type="entry name" value="PROTEIN YEEZ"/>
    <property type="match status" value="1"/>
</dbReference>
<dbReference type="PANTHER" id="PTHR48079:SF3">
    <property type="entry name" value="NAD-DEPENDENT EPIMERASE_DEHYDRATASE DOMAIN-CONTAINING PROTEIN"/>
    <property type="match status" value="1"/>
</dbReference>
<sequence>MSSVLVLGSTGAIGFDIAAAFLNKGFKVYGLTRDQEKAKFLQKNEIIPIVGNAGDVNVWSPIAEKVDVVIEAVGDFTNPATSDSIFAKLKEISAKRKELTVIYTSGGMVYGEHDQELVFENSKKVVVNGLISGRVDIENQYLSIGAIVVQPSFVFGRKGSASGVYFDIATKHTGDVTIFGKATQYRSFVHSYDLAQLYLLIALRGQSLRGEVFIANSHYIRTEELIRDVARVANIPIKSVNYVSPPDDNPMAQILAVSLKLSSKKAQTILGWNPTQPSLSDDIERYYQAWKLSKEQQ</sequence>
<dbReference type="SUPFAM" id="SSF51735">
    <property type="entry name" value="NAD(P)-binding Rossmann-fold domains"/>
    <property type="match status" value="1"/>
</dbReference>
<dbReference type="Gene3D" id="3.40.50.720">
    <property type="entry name" value="NAD(P)-binding Rossmann-like Domain"/>
    <property type="match status" value="1"/>
</dbReference>
<comment type="caution">
    <text evidence="3">The sequence shown here is derived from an EMBL/GenBank/DDBJ whole genome shotgun (WGS) entry which is preliminary data.</text>
</comment>
<dbReference type="RefSeq" id="XP_020434035.1">
    <property type="nucleotide sequence ID" value="XM_020576046.1"/>
</dbReference>
<dbReference type="OMA" id="ILHAHID"/>
<reference evidence="3 4" key="1">
    <citation type="journal article" date="2011" name="Genome Res.">
        <title>Phylogeny-wide analysis of social amoeba genomes highlights ancient origins for complex intercellular communication.</title>
        <authorList>
            <person name="Heidel A.J."/>
            <person name="Lawal H.M."/>
            <person name="Felder M."/>
            <person name="Schilde C."/>
            <person name="Helps N.R."/>
            <person name="Tunggal B."/>
            <person name="Rivero F."/>
            <person name="John U."/>
            <person name="Schleicher M."/>
            <person name="Eichinger L."/>
            <person name="Platzer M."/>
            <person name="Noegel A.A."/>
            <person name="Schaap P."/>
            <person name="Gloeckner G."/>
        </authorList>
    </citation>
    <scope>NUCLEOTIDE SEQUENCE [LARGE SCALE GENOMIC DNA]</scope>
    <source>
        <strain evidence="4">ATCC 26659 / Pp 5 / PN500</strain>
    </source>
</reference>
<dbReference type="AlphaFoldDB" id="D3B9K6"/>
<dbReference type="EMBL" id="ADBJ01000022">
    <property type="protein sequence ID" value="EFA81918.1"/>
    <property type="molecule type" value="Genomic_DNA"/>
</dbReference>
<gene>
    <name evidence="3" type="ORF">PPL_05150</name>
</gene>
<organism evidence="3 4">
    <name type="scientific">Heterostelium pallidum (strain ATCC 26659 / Pp 5 / PN500)</name>
    <name type="common">Cellular slime mold</name>
    <name type="synonym">Polysphondylium pallidum</name>
    <dbReference type="NCBI Taxonomy" id="670386"/>
    <lineage>
        <taxon>Eukaryota</taxon>
        <taxon>Amoebozoa</taxon>
        <taxon>Evosea</taxon>
        <taxon>Eumycetozoa</taxon>
        <taxon>Dictyostelia</taxon>
        <taxon>Acytosteliales</taxon>
        <taxon>Acytosteliaceae</taxon>
        <taxon>Heterostelium</taxon>
    </lineage>
</organism>
<dbReference type="GeneID" id="31360636"/>
<accession>D3B9K6</accession>
<dbReference type="GO" id="GO:0005737">
    <property type="term" value="C:cytoplasm"/>
    <property type="evidence" value="ECO:0007669"/>
    <property type="project" value="TreeGrafter"/>
</dbReference>
<dbReference type="Pfam" id="PF05368">
    <property type="entry name" value="NmrA"/>
    <property type="match status" value="1"/>
</dbReference>
<evidence type="ECO:0000259" key="2">
    <source>
        <dbReference type="Pfam" id="PF05368"/>
    </source>
</evidence>
<evidence type="ECO:0000313" key="3">
    <source>
        <dbReference type="EMBL" id="EFA81918.1"/>
    </source>
</evidence>
<feature type="domain" description="NAD-dependent epimerase/dehydratase" evidence="1">
    <location>
        <begin position="138"/>
        <end position="207"/>
    </location>
</feature>
<evidence type="ECO:0000313" key="4">
    <source>
        <dbReference type="Proteomes" id="UP000001396"/>
    </source>
</evidence>
<dbReference type="GO" id="GO:0004029">
    <property type="term" value="F:aldehyde dehydrogenase (NAD+) activity"/>
    <property type="evidence" value="ECO:0007669"/>
    <property type="project" value="TreeGrafter"/>
</dbReference>
<feature type="domain" description="NmrA-like" evidence="2">
    <location>
        <begin position="2"/>
        <end position="75"/>
    </location>
</feature>
<dbReference type="Proteomes" id="UP000001396">
    <property type="component" value="Unassembled WGS sequence"/>
</dbReference>
<dbReference type="FunCoup" id="D3B9K6">
    <property type="interactions" value="4"/>
</dbReference>
<dbReference type="InterPro" id="IPR051783">
    <property type="entry name" value="NAD(P)-dependent_oxidoreduct"/>
</dbReference>
<dbReference type="InterPro" id="IPR036291">
    <property type="entry name" value="NAD(P)-bd_dom_sf"/>
</dbReference>
<dbReference type="Pfam" id="PF01370">
    <property type="entry name" value="Epimerase"/>
    <property type="match status" value="1"/>
</dbReference>
<name>D3B9K6_HETP5</name>
<proteinExistence type="predicted"/>
<dbReference type="InParanoid" id="D3B9K6"/>
<keyword evidence="4" id="KW-1185">Reference proteome</keyword>
<dbReference type="STRING" id="670386.D3B9K6"/>
<dbReference type="InterPro" id="IPR008030">
    <property type="entry name" value="NmrA-like"/>
</dbReference>
<dbReference type="InterPro" id="IPR001509">
    <property type="entry name" value="Epimerase_deHydtase"/>
</dbReference>